<reference evidence="1 2" key="1">
    <citation type="submission" date="2019-08" db="EMBL/GenBank/DDBJ databases">
        <title>Complete genome sequence of Candidatus Uab amorphum.</title>
        <authorList>
            <person name="Shiratori T."/>
            <person name="Suzuki S."/>
            <person name="Kakizawa Y."/>
            <person name="Ishida K."/>
        </authorList>
    </citation>
    <scope>NUCLEOTIDE SEQUENCE [LARGE SCALE GENOMIC DNA]</scope>
    <source>
        <strain evidence="1 2">SRT547</strain>
    </source>
</reference>
<dbReference type="KEGG" id="uam:UABAM_02788"/>
<name>A0A5S9F3F2_UABAM</name>
<sequence length="110" mass="12637">MSESKLEKIDKIYRDLREVFIENEGVKIFTEAKDVVKPLLYDLAKITFYASIVENKEDEQALAAIAKLYKESLKDVQLAVADEAKNYALERLEKFIRDMALNVGLKILLP</sequence>
<proteinExistence type="predicted"/>
<dbReference type="Proteomes" id="UP000326354">
    <property type="component" value="Chromosome"/>
</dbReference>
<keyword evidence="2" id="KW-1185">Reference proteome</keyword>
<accession>A0A5S9F3F2</accession>
<gene>
    <name evidence="1" type="ORF">UABAM_02788</name>
</gene>
<evidence type="ECO:0000313" key="2">
    <source>
        <dbReference type="Proteomes" id="UP000326354"/>
    </source>
</evidence>
<dbReference type="AlphaFoldDB" id="A0A5S9F3F2"/>
<dbReference type="RefSeq" id="WP_151968584.1">
    <property type="nucleotide sequence ID" value="NZ_AP019860.1"/>
</dbReference>
<protein>
    <submittedName>
        <fullName evidence="1">Uncharacterized protein</fullName>
    </submittedName>
</protein>
<evidence type="ECO:0000313" key="1">
    <source>
        <dbReference type="EMBL" id="BBM84428.1"/>
    </source>
</evidence>
<dbReference type="EMBL" id="AP019860">
    <property type="protein sequence ID" value="BBM84428.1"/>
    <property type="molecule type" value="Genomic_DNA"/>
</dbReference>
<organism evidence="1 2">
    <name type="scientific">Uabimicrobium amorphum</name>
    <dbReference type="NCBI Taxonomy" id="2596890"/>
    <lineage>
        <taxon>Bacteria</taxon>
        <taxon>Pseudomonadati</taxon>
        <taxon>Planctomycetota</taxon>
        <taxon>Candidatus Uabimicrobiia</taxon>
        <taxon>Candidatus Uabimicrobiales</taxon>
        <taxon>Candidatus Uabimicrobiaceae</taxon>
        <taxon>Candidatus Uabimicrobium</taxon>
    </lineage>
</organism>